<dbReference type="EMBL" id="UZAL01038705">
    <property type="protein sequence ID" value="VDP74189.1"/>
    <property type="molecule type" value="Genomic_DNA"/>
</dbReference>
<organism evidence="1 2">
    <name type="scientific">Schistosoma mattheei</name>
    <dbReference type="NCBI Taxonomy" id="31246"/>
    <lineage>
        <taxon>Eukaryota</taxon>
        <taxon>Metazoa</taxon>
        <taxon>Spiralia</taxon>
        <taxon>Lophotrochozoa</taxon>
        <taxon>Platyhelminthes</taxon>
        <taxon>Trematoda</taxon>
        <taxon>Digenea</taxon>
        <taxon>Strigeidida</taxon>
        <taxon>Schistosomatoidea</taxon>
        <taxon>Schistosomatidae</taxon>
        <taxon>Schistosoma</taxon>
    </lineage>
</organism>
<keyword evidence="2" id="KW-1185">Reference proteome</keyword>
<evidence type="ECO:0000313" key="1">
    <source>
        <dbReference type="EMBL" id="VDP74189.1"/>
    </source>
</evidence>
<gene>
    <name evidence="1" type="ORF">SMTD_LOCUS17426</name>
</gene>
<name>A0A183PST9_9TREM</name>
<dbReference type="AlphaFoldDB" id="A0A183PST9"/>
<sequence>MVYISSFKHILFKIYFGRKRKQRQKRKKLLGRNTKKEKKTNYYLINVKSFELSNLEDNVEIECLAFFKPDFSIVLPINEPQINVNNIIPSNISNKHFIIDVNLSVGYINIKMINKIVINIAHIKCNKRPCIH</sequence>
<accession>A0A183PST9</accession>
<dbReference type="Proteomes" id="UP000269396">
    <property type="component" value="Unassembled WGS sequence"/>
</dbReference>
<evidence type="ECO:0000313" key="2">
    <source>
        <dbReference type="Proteomes" id="UP000269396"/>
    </source>
</evidence>
<proteinExistence type="predicted"/>
<protein>
    <submittedName>
        <fullName evidence="1">Uncharacterized protein</fullName>
    </submittedName>
</protein>
<reference evidence="1 2" key="1">
    <citation type="submission" date="2018-11" db="EMBL/GenBank/DDBJ databases">
        <authorList>
            <consortium name="Pathogen Informatics"/>
        </authorList>
    </citation>
    <scope>NUCLEOTIDE SEQUENCE [LARGE SCALE GENOMIC DNA]</scope>
    <source>
        <strain>Denwood</strain>
        <strain evidence="2">Zambia</strain>
    </source>
</reference>